<dbReference type="Pfam" id="PF02798">
    <property type="entry name" value="GST_N"/>
    <property type="match status" value="1"/>
</dbReference>
<reference evidence="5 6" key="1">
    <citation type="journal article" date="2022" name="Nat. Plants">
        <title>Genomes of leafy and leafless Platanthera orchids illuminate the evolution of mycoheterotrophy.</title>
        <authorList>
            <person name="Li M.H."/>
            <person name="Liu K.W."/>
            <person name="Li Z."/>
            <person name="Lu H.C."/>
            <person name="Ye Q.L."/>
            <person name="Zhang D."/>
            <person name="Wang J.Y."/>
            <person name="Li Y.F."/>
            <person name="Zhong Z.M."/>
            <person name="Liu X."/>
            <person name="Yu X."/>
            <person name="Liu D.K."/>
            <person name="Tu X.D."/>
            <person name="Liu B."/>
            <person name="Hao Y."/>
            <person name="Liao X.Y."/>
            <person name="Jiang Y.T."/>
            <person name="Sun W.H."/>
            <person name="Chen J."/>
            <person name="Chen Y.Q."/>
            <person name="Ai Y."/>
            <person name="Zhai J.W."/>
            <person name="Wu S.S."/>
            <person name="Zhou Z."/>
            <person name="Hsiao Y.Y."/>
            <person name="Wu W.L."/>
            <person name="Chen Y.Y."/>
            <person name="Lin Y.F."/>
            <person name="Hsu J.L."/>
            <person name="Li C.Y."/>
            <person name="Wang Z.W."/>
            <person name="Zhao X."/>
            <person name="Zhong W.Y."/>
            <person name="Ma X.K."/>
            <person name="Ma L."/>
            <person name="Huang J."/>
            <person name="Chen G.Z."/>
            <person name="Huang M.Z."/>
            <person name="Huang L."/>
            <person name="Peng D.H."/>
            <person name="Luo Y.B."/>
            <person name="Zou S.Q."/>
            <person name="Chen S.P."/>
            <person name="Lan S."/>
            <person name="Tsai W.C."/>
            <person name="Van de Peer Y."/>
            <person name="Liu Z.J."/>
        </authorList>
    </citation>
    <scope>NUCLEOTIDE SEQUENCE [LARGE SCALE GENOMIC DNA]</scope>
    <source>
        <strain evidence="5">Lor288</strain>
    </source>
</reference>
<comment type="function">
    <text evidence="3">Is involved in the conjugation of reduced glutathione to a wide number of exogenous and endogenous hydrophobic electrophiles.</text>
</comment>
<keyword evidence="1 3" id="KW-0808">Transferase</keyword>
<dbReference type="SUPFAM" id="SSF52833">
    <property type="entry name" value="Thioredoxin-like"/>
    <property type="match status" value="1"/>
</dbReference>
<comment type="caution">
    <text evidence="5">The sequence shown here is derived from an EMBL/GenBank/DDBJ whole genome shotgun (WGS) entry which is preliminary data.</text>
</comment>
<dbReference type="InterPro" id="IPR036249">
    <property type="entry name" value="Thioredoxin-like_sf"/>
</dbReference>
<dbReference type="Pfam" id="PF13410">
    <property type="entry name" value="GST_C_2"/>
    <property type="match status" value="1"/>
</dbReference>
<dbReference type="InterPro" id="IPR010987">
    <property type="entry name" value="Glutathione-S-Trfase_C-like"/>
</dbReference>
<evidence type="ECO:0000256" key="1">
    <source>
        <dbReference type="ARBA" id="ARBA00022679"/>
    </source>
</evidence>
<dbReference type="Gene3D" id="1.20.1050.10">
    <property type="match status" value="1"/>
</dbReference>
<dbReference type="EMBL" id="JBBWWR010000004">
    <property type="protein sequence ID" value="KAK8967895.1"/>
    <property type="molecule type" value="Genomic_DNA"/>
</dbReference>
<keyword evidence="6" id="KW-1185">Reference proteome</keyword>
<name>A0ABR2MWQ7_9ASPA</name>
<dbReference type="InterPro" id="IPR036282">
    <property type="entry name" value="Glutathione-S-Trfase_C_sf"/>
</dbReference>
<keyword evidence="3" id="KW-0963">Cytoplasm</keyword>
<dbReference type="InterPro" id="IPR045074">
    <property type="entry name" value="GST_C_Tau"/>
</dbReference>
<comment type="similarity">
    <text evidence="3">Belongs to the GST superfamily.</text>
</comment>
<dbReference type="PANTHER" id="PTHR11260">
    <property type="entry name" value="GLUTATHIONE S-TRANSFERASE, GST, SUPERFAMILY, GST DOMAIN CONTAINING"/>
    <property type="match status" value="1"/>
</dbReference>
<protein>
    <recommendedName>
        <fullName evidence="3">Glutathione S-transferase</fullName>
        <ecNumber evidence="3">2.5.1.18</ecNumber>
    </recommendedName>
</protein>
<evidence type="ECO:0000256" key="2">
    <source>
        <dbReference type="ARBA" id="ARBA00047960"/>
    </source>
</evidence>
<organism evidence="5 6">
    <name type="scientific">Platanthera guangdongensis</name>
    <dbReference type="NCBI Taxonomy" id="2320717"/>
    <lineage>
        <taxon>Eukaryota</taxon>
        <taxon>Viridiplantae</taxon>
        <taxon>Streptophyta</taxon>
        <taxon>Embryophyta</taxon>
        <taxon>Tracheophyta</taxon>
        <taxon>Spermatophyta</taxon>
        <taxon>Magnoliopsida</taxon>
        <taxon>Liliopsida</taxon>
        <taxon>Asparagales</taxon>
        <taxon>Orchidaceae</taxon>
        <taxon>Orchidoideae</taxon>
        <taxon>Orchideae</taxon>
        <taxon>Orchidinae</taxon>
        <taxon>Platanthera</taxon>
    </lineage>
</organism>
<dbReference type="PANTHER" id="PTHR11260:SF781">
    <property type="entry name" value="GLUTATHIONE S-TRANSFERASE U19"/>
    <property type="match status" value="1"/>
</dbReference>
<dbReference type="SUPFAM" id="SSF47616">
    <property type="entry name" value="GST C-terminal domain-like"/>
    <property type="match status" value="1"/>
</dbReference>
<dbReference type="InterPro" id="IPR004045">
    <property type="entry name" value="Glutathione_S-Trfase_N"/>
</dbReference>
<dbReference type="EC" id="2.5.1.18" evidence="3"/>
<dbReference type="Gene3D" id="3.40.30.10">
    <property type="entry name" value="Glutaredoxin"/>
    <property type="match status" value="1"/>
</dbReference>
<dbReference type="InterPro" id="IPR045073">
    <property type="entry name" value="Omega/Tau-like"/>
</dbReference>
<dbReference type="CDD" id="cd03185">
    <property type="entry name" value="GST_C_Tau"/>
    <property type="match status" value="1"/>
</dbReference>
<proteinExistence type="inferred from homology"/>
<comment type="catalytic activity">
    <reaction evidence="2 3">
        <text>RX + glutathione = an S-substituted glutathione + a halide anion + H(+)</text>
        <dbReference type="Rhea" id="RHEA:16437"/>
        <dbReference type="ChEBI" id="CHEBI:15378"/>
        <dbReference type="ChEBI" id="CHEBI:16042"/>
        <dbReference type="ChEBI" id="CHEBI:17792"/>
        <dbReference type="ChEBI" id="CHEBI:57925"/>
        <dbReference type="ChEBI" id="CHEBI:90779"/>
        <dbReference type="EC" id="2.5.1.18"/>
    </reaction>
</comment>
<evidence type="ECO:0000313" key="6">
    <source>
        <dbReference type="Proteomes" id="UP001412067"/>
    </source>
</evidence>
<accession>A0ABR2MWQ7</accession>
<evidence type="ECO:0000256" key="3">
    <source>
        <dbReference type="RuleBase" id="RU369102"/>
    </source>
</evidence>
<dbReference type="Proteomes" id="UP001412067">
    <property type="component" value="Unassembled WGS sequence"/>
</dbReference>
<evidence type="ECO:0000313" key="5">
    <source>
        <dbReference type="EMBL" id="KAK8967895.1"/>
    </source>
</evidence>
<comment type="subcellular location">
    <subcellularLocation>
        <location evidence="3">Cytoplasm</location>
        <location evidence="3">Cytosol</location>
    </subcellularLocation>
</comment>
<feature type="domain" description="GST C-terminal" evidence="4">
    <location>
        <begin position="22"/>
        <end position="167"/>
    </location>
</feature>
<dbReference type="PROSITE" id="PS50405">
    <property type="entry name" value="GST_CTER"/>
    <property type="match status" value="1"/>
</dbReference>
<sequence length="170" mass="19143">MQDRFGGERGGVRVPGREPVGEERAFAEIEPIHKKIPVLLHGGKPVCESLIILRKVYECGIRLRKTSGEELEAATKEFVEILKTLEAELGDKKYFAGGDTFGLVDIALVPFTSWFFAYEAYSGVRIEEESPKLVKWAERCKERESVAKALPDPVKVYEFADRLKKRIGGK</sequence>
<gene>
    <name evidence="5" type="primary">GSTU25</name>
    <name evidence="5" type="ORF">KSP40_PGU004313</name>
</gene>
<evidence type="ECO:0000259" key="4">
    <source>
        <dbReference type="PROSITE" id="PS50405"/>
    </source>
</evidence>